<gene>
    <name evidence="22" type="ORF">GOP47_0008933</name>
</gene>
<dbReference type="FunFam" id="1.10.510.10:FF:000537">
    <property type="entry name" value="Putative receptor-like protein kinase"/>
    <property type="match status" value="1"/>
</dbReference>
<dbReference type="EMBL" id="JABFUD020000008">
    <property type="protein sequence ID" value="KAI5076868.1"/>
    <property type="molecule type" value="Genomic_DNA"/>
</dbReference>
<keyword evidence="4 17" id="KW-0808">Transferase</keyword>
<dbReference type="EC" id="2.7.11.1" evidence="17"/>
<dbReference type="PIRSF" id="PIRSF000641">
    <property type="entry name" value="SRK"/>
    <property type="match status" value="1"/>
</dbReference>
<dbReference type="SMART" id="SM00220">
    <property type="entry name" value="S_TKc"/>
    <property type="match status" value="1"/>
</dbReference>
<keyword evidence="10 18" id="KW-1133">Transmembrane helix</keyword>
<keyword evidence="23" id="KW-1185">Reference proteome</keyword>
<name>A0A9D4ZIH4_ADICA</name>
<dbReference type="FunFam" id="3.30.200.20:FF:000178">
    <property type="entry name" value="serine/threonine-protein kinase PBS1-like"/>
    <property type="match status" value="1"/>
</dbReference>
<dbReference type="OrthoDB" id="4062651at2759"/>
<dbReference type="Gene3D" id="3.30.200.20">
    <property type="entry name" value="Phosphorylase Kinase, domain 1"/>
    <property type="match status" value="1"/>
</dbReference>
<keyword evidence="12" id="KW-1015">Disulfide bond</keyword>
<feature type="domain" description="Bulb-type lectin" evidence="20">
    <location>
        <begin position="78"/>
        <end position="188"/>
    </location>
</feature>
<dbReference type="PANTHER" id="PTHR47976:SF115">
    <property type="entry name" value="RECEPTOR-LIKE SERINE_THREONINE-PROTEIN KINASE"/>
    <property type="match status" value="1"/>
</dbReference>
<dbReference type="PROSITE" id="PS00108">
    <property type="entry name" value="PROTEIN_KINASE_ST"/>
    <property type="match status" value="1"/>
</dbReference>
<dbReference type="Pfam" id="PF01453">
    <property type="entry name" value="B_lectin"/>
    <property type="match status" value="1"/>
</dbReference>
<evidence type="ECO:0000256" key="13">
    <source>
        <dbReference type="ARBA" id="ARBA00023170"/>
    </source>
</evidence>
<dbReference type="GO" id="GO:0004674">
    <property type="term" value="F:protein serine/threonine kinase activity"/>
    <property type="evidence" value="ECO:0007669"/>
    <property type="project" value="UniProtKB-KW"/>
</dbReference>
<dbReference type="PANTHER" id="PTHR47976">
    <property type="entry name" value="G-TYPE LECTIN S-RECEPTOR-LIKE SERINE/THREONINE-PROTEIN KINASE SD2-5"/>
    <property type="match status" value="1"/>
</dbReference>
<dbReference type="AlphaFoldDB" id="A0A9D4ZIH4"/>
<evidence type="ECO:0000313" key="22">
    <source>
        <dbReference type="EMBL" id="KAI5076868.1"/>
    </source>
</evidence>
<comment type="caution">
    <text evidence="22">The sequence shown here is derived from an EMBL/GenBank/DDBJ whole genome shotgun (WGS) entry which is preliminary data.</text>
</comment>
<dbReference type="InterPro" id="IPR001480">
    <property type="entry name" value="Bulb-type_lectin_dom"/>
</dbReference>
<dbReference type="InterPro" id="IPR011009">
    <property type="entry name" value="Kinase-like_dom_sf"/>
</dbReference>
<dbReference type="InterPro" id="IPR008271">
    <property type="entry name" value="Ser/Thr_kinase_AS"/>
</dbReference>
<evidence type="ECO:0000256" key="10">
    <source>
        <dbReference type="ARBA" id="ARBA00022989"/>
    </source>
</evidence>
<dbReference type="SUPFAM" id="SSF56112">
    <property type="entry name" value="Protein kinase-like (PK-like)"/>
    <property type="match status" value="1"/>
</dbReference>
<evidence type="ECO:0000256" key="12">
    <source>
        <dbReference type="ARBA" id="ARBA00023157"/>
    </source>
</evidence>
<evidence type="ECO:0000259" key="20">
    <source>
        <dbReference type="PROSITE" id="PS50927"/>
    </source>
</evidence>
<proteinExistence type="inferred from homology"/>
<comment type="subcellular location">
    <subcellularLocation>
        <location evidence="1">Membrane</location>
        <topology evidence="1">Single-pass membrane protein</topology>
    </subcellularLocation>
</comment>
<keyword evidence="8 17" id="KW-0418">Kinase</keyword>
<evidence type="ECO:0000256" key="9">
    <source>
        <dbReference type="ARBA" id="ARBA00022840"/>
    </source>
</evidence>
<dbReference type="PROSITE" id="PS51257">
    <property type="entry name" value="PROKAR_LIPOPROTEIN"/>
    <property type="match status" value="1"/>
</dbReference>
<dbReference type="GO" id="GO:0016020">
    <property type="term" value="C:membrane"/>
    <property type="evidence" value="ECO:0007669"/>
    <property type="project" value="UniProtKB-SubCell"/>
</dbReference>
<evidence type="ECO:0000259" key="21">
    <source>
        <dbReference type="PROSITE" id="PS50948"/>
    </source>
</evidence>
<evidence type="ECO:0000313" key="23">
    <source>
        <dbReference type="Proteomes" id="UP000886520"/>
    </source>
</evidence>
<reference evidence="22" key="1">
    <citation type="submission" date="2021-01" db="EMBL/GenBank/DDBJ databases">
        <title>Adiantum capillus-veneris genome.</title>
        <authorList>
            <person name="Fang Y."/>
            <person name="Liao Q."/>
        </authorList>
    </citation>
    <scope>NUCLEOTIDE SEQUENCE</scope>
    <source>
        <strain evidence="22">H3</strain>
        <tissue evidence="22">Leaf</tissue>
    </source>
</reference>
<evidence type="ECO:0000259" key="19">
    <source>
        <dbReference type="PROSITE" id="PS50011"/>
    </source>
</evidence>
<keyword evidence="5 18" id="KW-0812">Transmembrane</keyword>
<dbReference type="InterPro" id="IPR036426">
    <property type="entry name" value="Bulb-type_lectin_dom_sf"/>
</dbReference>
<dbReference type="GO" id="GO:0005524">
    <property type="term" value="F:ATP binding"/>
    <property type="evidence" value="ECO:0007669"/>
    <property type="project" value="UniProtKB-KW"/>
</dbReference>
<evidence type="ECO:0000256" key="7">
    <source>
        <dbReference type="ARBA" id="ARBA00022741"/>
    </source>
</evidence>
<dbReference type="CDD" id="cd01098">
    <property type="entry name" value="PAN_AP_plant"/>
    <property type="match status" value="1"/>
</dbReference>
<dbReference type="SUPFAM" id="SSF51110">
    <property type="entry name" value="alpha-D-mannose-specific plant lectins"/>
    <property type="match status" value="1"/>
</dbReference>
<keyword evidence="13" id="KW-0675">Receptor</keyword>
<evidence type="ECO:0000256" key="5">
    <source>
        <dbReference type="ARBA" id="ARBA00022692"/>
    </source>
</evidence>
<keyword evidence="9 17" id="KW-0067">ATP-binding</keyword>
<evidence type="ECO:0000256" key="8">
    <source>
        <dbReference type="ARBA" id="ARBA00022777"/>
    </source>
</evidence>
<keyword evidence="11 18" id="KW-0472">Membrane</keyword>
<dbReference type="Gene3D" id="2.90.10.10">
    <property type="entry name" value="Bulb-type lectin domain"/>
    <property type="match status" value="1"/>
</dbReference>
<organism evidence="22 23">
    <name type="scientific">Adiantum capillus-veneris</name>
    <name type="common">Maidenhair fern</name>
    <dbReference type="NCBI Taxonomy" id="13818"/>
    <lineage>
        <taxon>Eukaryota</taxon>
        <taxon>Viridiplantae</taxon>
        <taxon>Streptophyta</taxon>
        <taxon>Embryophyta</taxon>
        <taxon>Tracheophyta</taxon>
        <taxon>Polypodiopsida</taxon>
        <taxon>Polypodiidae</taxon>
        <taxon>Polypodiales</taxon>
        <taxon>Pteridineae</taxon>
        <taxon>Pteridaceae</taxon>
        <taxon>Vittarioideae</taxon>
        <taxon>Adiantum</taxon>
    </lineage>
</organism>
<evidence type="ECO:0000256" key="2">
    <source>
        <dbReference type="ARBA" id="ARBA00022527"/>
    </source>
</evidence>
<feature type="domain" description="Apple" evidence="21">
    <location>
        <begin position="395"/>
        <end position="477"/>
    </location>
</feature>
<keyword evidence="6" id="KW-0732">Signal</keyword>
<dbReference type="Pfam" id="PF00069">
    <property type="entry name" value="Pkinase"/>
    <property type="match status" value="1"/>
</dbReference>
<evidence type="ECO:0000256" key="11">
    <source>
        <dbReference type="ARBA" id="ARBA00023136"/>
    </source>
</evidence>
<comment type="similarity">
    <text evidence="17">Belongs to the protein kinase superfamily. Ser/Thr protein kinase family.</text>
</comment>
<keyword evidence="3" id="KW-0245">EGF-like domain</keyword>
<comment type="catalytic activity">
    <reaction evidence="16 17">
        <text>L-seryl-[protein] + ATP = O-phospho-L-seryl-[protein] + ADP + H(+)</text>
        <dbReference type="Rhea" id="RHEA:17989"/>
        <dbReference type="Rhea" id="RHEA-COMP:9863"/>
        <dbReference type="Rhea" id="RHEA-COMP:11604"/>
        <dbReference type="ChEBI" id="CHEBI:15378"/>
        <dbReference type="ChEBI" id="CHEBI:29999"/>
        <dbReference type="ChEBI" id="CHEBI:30616"/>
        <dbReference type="ChEBI" id="CHEBI:83421"/>
        <dbReference type="ChEBI" id="CHEBI:456216"/>
        <dbReference type="EC" id="2.7.11.1"/>
    </reaction>
</comment>
<dbReference type="CDD" id="cd00028">
    <property type="entry name" value="B_lectin"/>
    <property type="match status" value="1"/>
</dbReference>
<evidence type="ECO:0000256" key="1">
    <source>
        <dbReference type="ARBA" id="ARBA00004167"/>
    </source>
</evidence>
<sequence>MCKKDPATMLTLSQFSKLLLLLGCGIALGWFTIGCLSDCLPPDSMENAWPTLPLNWTLVVRDCVGSKYAVVEGAETAFLRLLESTSLQFQLLLWSNRQDFSVTFLSVVFPRAIATVAQHVPVWTANVHSPVNADASLTMNSSGTLLLIDGNGTIVWAAGKGTISMELQNTGNLRLYNSSNQTVWQSFLYPTDMLVPAQPLVPGMQLTSNSSVYSASMNKGGMVFSLSKFNPRPVPYRIITFNSSFSRNYSEALVSPCPLSIEGINAILSSDDLEFRMVAPCVKLSIPAASTPYYVRLNNDGSFHAYTDYDYLDGVEHDADLQLDQALGVQTSLEEPWMQCVDPEACGRYSICSPAATERHENQSSTICHCPNDNMFQSEDPTKGCDLAIPLSLQCNNYTFQNQQLIEFESITFVPMLIGGWNNNTQTVEDCKQLCRSNCSCAATFYDHSTSLCFPVETVMTLMNVSDSRYSAFVKVVTASTTAMTTNSVPAPSAGKRTSDLGRLIPSIVIPTVFMLTCLGFAAWFVAAKLRSRYNDQESNPEDEEILTIATRLPHRFSYRELELATEGFCQRLGTGGCGSVYEGVLADGRKVAVKKLEILSHGPKQFLAEVVAMGRIDHLNIVRLLGFCSEGSRRLLVYEFMTNGSLEKWLFVDERPGGNFLSWDQRLRVAMGTASGLVYLHDECTDPILHLDIKPQNILLDAQFVPKVADFGLSRLTDRAASHVMTGVRGTPGYIAPEWLLHSAVTRKCDVYSFGMVLLEIVGGRKNTRISQLEDNEADDWYFPTYVTRKCGEGKVLEVVDRRLRQDASFVDEQARRMIMVALCCIQEDPILRPGMTQVLKMLEGSVEVVVPPLIMHVQ</sequence>
<keyword evidence="14" id="KW-0325">Glycoprotein</keyword>
<evidence type="ECO:0000256" key="18">
    <source>
        <dbReference type="SAM" id="Phobius"/>
    </source>
</evidence>
<dbReference type="Gene3D" id="1.10.510.10">
    <property type="entry name" value="Transferase(Phosphotransferase) domain 1"/>
    <property type="match status" value="1"/>
</dbReference>
<evidence type="ECO:0000256" key="15">
    <source>
        <dbReference type="ARBA" id="ARBA00047899"/>
    </source>
</evidence>
<evidence type="ECO:0000256" key="6">
    <source>
        <dbReference type="ARBA" id="ARBA00022729"/>
    </source>
</evidence>
<dbReference type="InterPro" id="IPR000719">
    <property type="entry name" value="Prot_kinase_dom"/>
</dbReference>
<comment type="catalytic activity">
    <reaction evidence="15 17">
        <text>L-threonyl-[protein] + ATP = O-phospho-L-threonyl-[protein] + ADP + H(+)</text>
        <dbReference type="Rhea" id="RHEA:46608"/>
        <dbReference type="Rhea" id="RHEA-COMP:11060"/>
        <dbReference type="Rhea" id="RHEA-COMP:11605"/>
        <dbReference type="ChEBI" id="CHEBI:15378"/>
        <dbReference type="ChEBI" id="CHEBI:30013"/>
        <dbReference type="ChEBI" id="CHEBI:30616"/>
        <dbReference type="ChEBI" id="CHEBI:61977"/>
        <dbReference type="ChEBI" id="CHEBI:456216"/>
        <dbReference type="EC" id="2.7.11.1"/>
    </reaction>
</comment>
<dbReference type="PROSITE" id="PS50948">
    <property type="entry name" value="PAN"/>
    <property type="match status" value="1"/>
</dbReference>
<dbReference type="InterPro" id="IPR003609">
    <property type="entry name" value="Pan_app"/>
</dbReference>
<dbReference type="InterPro" id="IPR024171">
    <property type="entry name" value="SRK-like_kinase"/>
</dbReference>
<keyword evidence="2 17" id="KW-0723">Serine/threonine-protein kinase</keyword>
<accession>A0A9D4ZIH4</accession>
<protein>
    <recommendedName>
        <fullName evidence="17">Receptor-like serine/threonine-protein kinase</fullName>
        <ecNumber evidence="17">2.7.11.1</ecNumber>
    </recommendedName>
</protein>
<feature type="transmembrane region" description="Helical" evidence="18">
    <location>
        <begin position="504"/>
        <end position="527"/>
    </location>
</feature>
<dbReference type="InterPro" id="IPR051343">
    <property type="entry name" value="G-type_lectin_kinases/EP1-like"/>
</dbReference>
<evidence type="ECO:0000256" key="4">
    <source>
        <dbReference type="ARBA" id="ARBA00022679"/>
    </source>
</evidence>
<evidence type="ECO:0000256" key="16">
    <source>
        <dbReference type="ARBA" id="ARBA00048679"/>
    </source>
</evidence>
<evidence type="ECO:0000256" key="14">
    <source>
        <dbReference type="ARBA" id="ARBA00023180"/>
    </source>
</evidence>
<dbReference type="PROSITE" id="PS50011">
    <property type="entry name" value="PROTEIN_KINASE_DOM"/>
    <property type="match status" value="1"/>
</dbReference>
<dbReference type="SMART" id="SM00108">
    <property type="entry name" value="B_lectin"/>
    <property type="match status" value="1"/>
</dbReference>
<dbReference type="CDD" id="cd14066">
    <property type="entry name" value="STKc_IRAK"/>
    <property type="match status" value="1"/>
</dbReference>
<feature type="domain" description="Protein kinase" evidence="19">
    <location>
        <begin position="567"/>
        <end position="856"/>
    </location>
</feature>
<dbReference type="Proteomes" id="UP000886520">
    <property type="component" value="Chromosome 8"/>
</dbReference>
<evidence type="ECO:0000256" key="3">
    <source>
        <dbReference type="ARBA" id="ARBA00022536"/>
    </source>
</evidence>
<keyword evidence="7 17" id="KW-0547">Nucleotide-binding</keyword>
<dbReference type="PROSITE" id="PS50927">
    <property type="entry name" value="BULB_LECTIN"/>
    <property type="match status" value="1"/>
</dbReference>
<evidence type="ECO:0000256" key="17">
    <source>
        <dbReference type="PIRNR" id="PIRNR000641"/>
    </source>
</evidence>